<accession>A0A2K1KV36</accession>
<dbReference type="EMBL" id="ABEU02000003">
    <property type="protein sequence ID" value="PNR57606.1"/>
    <property type="molecule type" value="Genomic_DNA"/>
</dbReference>
<evidence type="ECO:0000313" key="2">
    <source>
        <dbReference type="EnsemblPlants" id="PAC:32941316.CDS.1"/>
    </source>
</evidence>
<protein>
    <submittedName>
        <fullName evidence="1 2">Uncharacterized protein</fullName>
    </submittedName>
</protein>
<dbReference type="InParanoid" id="A0A2K1KV36"/>
<dbReference type="Gramene" id="Pp3c3_18120V3.1">
    <property type="protein sequence ID" value="PAC:32941316.CDS.1"/>
    <property type="gene ID" value="Pp3c3_18120"/>
</dbReference>
<organism evidence="1">
    <name type="scientific">Physcomitrium patens</name>
    <name type="common">Spreading-leaved earth moss</name>
    <name type="synonym">Physcomitrella patens</name>
    <dbReference type="NCBI Taxonomy" id="3218"/>
    <lineage>
        <taxon>Eukaryota</taxon>
        <taxon>Viridiplantae</taxon>
        <taxon>Streptophyta</taxon>
        <taxon>Embryophyta</taxon>
        <taxon>Bryophyta</taxon>
        <taxon>Bryophytina</taxon>
        <taxon>Bryopsida</taxon>
        <taxon>Funariidae</taxon>
        <taxon>Funariales</taxon>
        <taxon>Funariaceae</taxon>
        <taxon>Physcomitrium</taxon>
    </lineage>
</organism>
<gene>
    <name evidence="1" type="ORF">PHYPA_004600</name>
</gene>
<evidence type="ECO:0000313" key="3">
    <source>
        <dbReference type="Proteomes" id="UP000006727"/>
    </source>
</evidence>
<dbReference type="EnsemblPlants" id="Pp3c3_18120V3.1">
    <property type="protein sequence ID" value="PAC:32941316.CDS.1"/>
    <property type="gene ID" value="Pp3c3_18120"/>
</dbReference>
<dbReference type="AlphaFoldDB" id="A0A2K1KV36"/>
<dbReference type="Proteomes" id="UP000006727">
    <property type="component" value="Chromosome 3"/>
</dbReference>
<evidence type="ECO:0000313" key="1">
    <source>
        <dbReference type="EMBL" id="PNR57606.1"/>
    </source>
</evidence>
<sequence length="50" mass="5851">MVRTGRTECVREQGILLKNNVQNKIRCFRRNKGGRSSLKYTSQEIIMSHI</sequence>
<name>A0A2K1KV36_PHYPA</name>
<proteinExistence type="predicted"/>
<reference evidence="1 3" key="1">
    <citation type="journal article" date="2008" name="Science">
        <title>The Physcomitrella genome reveals evolutionary insights into the conquest of land by plants.</title>
        <authorList>
            <person name="Rensing S."/>
            <person name="Lang D."/>
            <person name="Zimmer A."/>
            <person name="Terry A."/>
            <person name="Salamov A."/>
            <person name="Shapiro H."/>
            <person name="Nishiyama T."/>
            <person name="Perroud P.-F."/>
            <person name="Lindquist E."/>
            <person name="Kamisugi Y."/>
            <person name="Tanahashi T."/>
            <person name="Sakakibara K."/>
            <person name="Fujita T."/>
            <person name="Oishi K."/>
            <person name="Shin-I T."/>
            <person name="Kuroki Y."/>
            <person name="Toyoda A."/>
            <person name="Suzuki Y."/>
            <person name="Hashimoto A."/>
            <person name="Yamaguchi K."/>
            <person name="Sugano A."/>
            <person name="Kohara Y."/>
            <person name="Fujiyama A."/>
            <person name="Anterola A."/>
            <person name="Aoki S."/>
            <person name="Ashton N."/>
            <person name="Barbazuk W.B."/>
            <person name="Barker E."/>
            <person name="Bennetzen J."/>
            <person name="Bezanilla M."/>
            <person name="Blankenship R."/>
            <person name="Cho S.H."/>
            <person name="Dutcher S."/>
            <person name="Estelle M."/>
            <person name="Fawcett J.A."/>
            <person name="Gundlach H."/>
            <person name="Hanada K."/>
            <person name="Heyl A."/>
            <person name="Hicks K.A."/>
            <person name="Hugh J."/>
            <person name="Lohr M."/>
            <person name="Mayer K."/>
            <person name="Melkozernov A."/>
            <person name="Murata T."/>
            <person name="Nelson D."/>
            <person name="Pils B."/>
            <person name="Prigge M."/>
            <person name="Reiss B."/>
            <person name="Renner T."/>
            <person name="Rombauts S."/>
            <person name="Rushton P."/>
            <person name="Sanderfoot A."/>
            <person name="Schween G."/>
            <person name="Shiu S.-H."/>
            <person name="Stueber K."/>
            <person name="Theodoulou F.L."/>
            <person name="Tu H."/>
            <person name="Van de Peer Y."/>
            <person name="Verrier P.J."/>
            <person name="Waters E."/>
            <person name="Wood A."/>
            <person name="Yang L."/>
            <person name="Cove D."/>
            <person name="Cuming A."/>
            <person name="Hasebe M."/>
            <person name="Lucas S."/>
            <person name="Mishler D.B."/>
            <person name="Reski R."/>
            <person name="Grigoriev I."/>
            <person name="Quatrano R.S."/>
            <person name="Boore J.L."/>
        </authorList>
    </citation>
    <scope>NUCLEOTIDE SEQUENCE [LARGE SCALE GENOMIC DNA]</scope>
    <source>
        <strain evidence="2 3">cv. Gransden 2004</strain>
    </source>
</reference>
<reference evidence="1 3" key="2">
    <citation type="journal article" date="2018" name="Plant J.">
        <title>The Physcomitrella patens chromosome-scale assembly reveals moss genome structure and evolution.</title>
        <authorList>
            <person name="Lang D."/>
            <person name="Ullrich K.K."/>
            <person name="Murat F."/>
            <person name="Fuchs J."/>
            <person name="Jenkins J."/>
            <person name="Haas F.B."/>
            <person name="Piednoel M."/>
            <person name="Gundlach H."/>
            <person name="Van Bel M."/>
            <person name="Meyberg R."/>
            <person name="Vives C."/>
            <person name="Morata J."/>
            <person name="Symeonidi A."/>
            <person name="Hiss M."/>
            <person name="Muchero W."/>
            <person name="Kamisugi Y."/>
            <person name="Saleh O."/>
            <person name="Blanc G."/>
            <person name="Decker E.L."/>
            <person name="van Gessel N."/>
            <person name="Grimwood J."/>
            <person name="Hayes R.D."/>
            <person name="Graham S.W."/>
            <person name="Gunter L.E."/>
            <person name="McDaniel S.F."/>
            <person name="Hoernstein S.N.W."/>
            <person name="Larsson A."/>
            <person name="Li F.W."/>
            <person name="Perroud P.F."/>
            <person name="Phillips J."/>
            <person name="Ranjan P."/>
            <person name="Rokshar D.S."/>
            <person name="Rothfels C.J."/>
            <person name="Schneider L."/>
            <person name="Shu S."/>
            <person name="Stevenson D.W."/>
            <person name="Thummler F."/>
            <person name="Tillich M."/>
            <person name="Villarreal Aguilar J.C."/>
            <person name="Widiez T."/>
            <person name="Wong G.K."/>
            <person name="Wymore A."/>
            <person name="Zhang Y."/>
            <person name="Zimmer A.D."/>
            <person name="Quatrano R.S."/>
            <person name="Mayer K.F.X."/>
            <person name="Goodstein D."/>
            <person name="Casacuberta J.M."/>
            <person name="Vandepoele K."/>
            <person name="Reski R."/>
            <person name="Cuming A.C."/>
            <person name="Tuskan G.A."/>
            <person name="Maumus F."/>
            <person name="Salse J."/>
            <person name="Schmutz J."/>
            <person name="Rensing S.A."/>
        </authorList>
    </citation>
    <scope>NUCLEOTIDE SEQUENCE [LARGE SCALE GENOMIC DNA]</scope>
    <source>
        <strain evidence="2 3">cv. Gransden 2004</strain>
    </source>
</reference>
<keyword evidence="3" id="KW-1185">Reference proteome</keyword>
<reference evidence="2" key="3">
    <citation type="submission" date="2020-12" db="UniProtKB">
        <authorList>
            <consortium name="EnsemblPlants"/>
        </authorList>
    </citation>
    <scope>IDENTIFICATION</scope>
</reference>